<comment type="caution">
    <text evidence="1">The sequence shown here is derived from an EMBL/GenBank/DDBJ whole genome shotgun (WGS) entry which is preliminary data.</text>
</comment>
<evidence type="ECO:0000313" key="1">
    <source>
        <dbReference type="EMBL" id="EYF03755.1"/>
    </source>
</evidence>
<accession>A0A017T4L4</accession>
<dbReference type="STRING" id="1192034.CAP_5185"/>
<evidence type="ECO:0000313" key="2">
    <source>
        <dbReference type="Proteomes" id="UP000019678"/>
    </source>
</evidence>
<organism evidence="1 2">
    <name type="scientific">Chondromyces apiculatus DSM 436</name>
    <dbReference type="NCBI Taxonomy" id="1192034"/>
    <lineage>
        <taxon>Bacteria</taxon>
        <taxon>Pseudomonadati</taxon>
        <taxon>Myxococcota</taxon>
        <taxon>Polyangia</taxon>
        <taxon>Polyangiales</taxon>
        <taxon>Polyangiaceae</taxon>
        <taxon>Chondromyces</taxon>
    </lineage>
</organism>
<keyword evidence="2" id="KW-1185">Reference proteome</keyword>
<protein>
    <submittedName>
        <fullName evidence="1">Uncharacterized protein</fullName>
    </submittedName>
</protein>
<proteinExistence type="predicted"/>
<dbReference type="AlphaFoldDB" id="A0A017T4L4"/>
<reference evidence="1 2" key="1">
    <citation type="submission" date="2013-05" db="EMBL/GenBank/DDBJ databases">
        <title>Genome assembly of Chondromyces apiculatus DSM 436.</title>
        <authorList>
            <person name="Sharma G."/>
            <person name="Khatri I."/>
            <person name="Kaur C."/>
            <person name="Mayilraj S."/>
            <person name="Subramanian S."/>
        </authorList>
    </citation>
    <scope>NUCLEOTIDE SEQUENCE [LARGE SCALE GENOMIC DNA]</scope>
    <source>
        <strain evidence="1 2">DSM 436</strain>
    </source>
</reference>
<dbReference type="Proteomes" id="UP000019678">
    <property type="component" value="Unassembled WGS sequence"/>
</dbReference>
<gene>
    <name evidence="1" type="ORF">CAP_5185</name>
</gene>
<name>A0A017T4L4_9BACT</name>
<sequence>MRRPGSSALPAKRSTPWGCRNIPPCARLGPCRSAAERRGRNRALRGGALIPFFPDVACLCVHLTARGPA</sequence>
<dbReference type="EMBL" id="ASRX01000042">
    <property type="protein sequence ID" value="EYF03755.1"/>
    <property type="molecule type" value="Genomic_DNA"/>
</dbReference>